<name>A0A6P8HLU3_ACTTE</name>
<dbReference type="PROSITE" id="PS00018">
    <property type="entry name" value="EF_HAND_1"/>
    <property type="match status" value="1"/>
</dbReference>
<dbReference type="AlphaFoldDB" id="A0A6P8HLU3"/>
<dbReference type="Pfam" id="PF13499">
    <property type="entry name" value="EF-hand_7"/>
    <property type="match status" value="2"/>
</dbReference>
<feature type="domain" description="EF-hand" evidence="3">
    <location>
        <begin position="44"/>
        <end position="79"/>
    </location>
</feature>
<reference evidence="5" key="1">
    <citation type="submission" date="2025-08" db="UniProtKB">
        <authorList>
            <consortium name="RefSeq"/>
        </authorList>
    </citation>
    <scope>IDENTIFICATION</scope>
    <source>
        <tissue evidence="5">Tentacle</tissue>
    </source>
</reference>
<dbReference type="KEGG" id="aten:116290646"/>
<feature type="domain" description="EF-hand" evidence="3">
    <location>
        <begin position="83"/>
        <end position="118"/>
    </location>
</feature>
<evidence type="ECO:0000256" key="1">
    <source>
        <dbReference type="ARBA" id="ARBA00022737"/>
    </source>
</evidence>
<feature type="domain" description="EF-hand" evidence="3">
    <location>
        <begin position="8"/>
        <end position="43"/>
    </location>
</feature>
<dbReference type="InterPro" id="IPR018247">
    <property type="entry name" value="EF_Hand_1_Ca_BS"/>
</dbReference>
<dbReference type="InterPro" id="IPR050230">
    <property type="entry name" value="CALM/Myosin/TropC-like"/>
</dbReference>
<dbReference type="GO" id="GO:0005509">
    <property type="term" value="F:calcium ion binding"/>
    <property type="evidence" value="ECO:0007669"/>
    <property type="project" value="InterPro"/>
</dbReference>
<dbReference type="OrthoDB" id="26525at2759"/>
<dbReference type="RefSeq" id="XP_031553590.1">
    <property type="nucleotide sequence ID" value="XM_031697730.1"/>
</dbReference>
<evidence type="ECO:0000313" key="4">
    <source>
        <dbReference type="Proteomes" id="UP000515163"/>
    </source>
</evidence>
<keyword evidence="1" id="KW-0677">Repeat</keyword>
<dbReference type="GO" id="GO:0016460">
    <property type="term" value="C:myosin II complex"/>
    <property type="evidence" value="ECO:0007669"/>
    <property type="project" value="TreeGrafter"/>
</dbReference>
<evidence type="ECO:0000256" key="2">
    <source>
        <dbReference type="ARBA" id="ARBA00022837"/>
    </source>
</evidence>
<organism evidence="4 5">
    <name type="scientific">Actinia tenebrosa</name>
    <name type="common">Australian red waratah sea anemone</name>
    <dbReference type="NCBI Taxonomy" id="6105"/>
    <lineage>
        <taxon>Eukaryota</taxon>
        <taxon>Metazoa</taxon>
        <taxon>Cnidaria</taxon>
        <taxon>Anthozoa</taxon>
        <taxon>Hexacorallia</taxon>
        <taxon>Actiniaria</taxon>
        <taxon>Actiniidae</taxon>
        <taxon>Actinia</taxon>
    </lineage>
</organism>
<protein>
    <submittedName>
        <fullName evidence="5">Myosin-2 essential light chain-like</fullName>
    </submittedName>
</protein>
<dbReference type="InterPro" id="IPR011992">
    <property type="entry name" value="EF-hand-dom_pair"/>
</dbReference>
<accession>A0A6P8HLU3</accession>
<dbReference type="Gene3D" id="1.10.238.10">
    <property type="entry name" value="EF-hand"/>
    <property type="match status" value="2"/>
</dbReference>
<gene>
    <name evidence="5" type="primary">LOC116290646</name>
</gene>
<dbReference type="PANTHER" id="PTHR23048">
    <property type="entry name" value="MYOSIN LIGHT CHAIN 1, 3"/>
    <property type="match status" value="1"/>
</dbReference>
<dbReference type="InterPro" id="IPR002048">
    <property type="entry name" value="EF_hand_dom"/>
</dbReference>
<dbReference type="Proteomes" id="UP000515163">
    <property type="component" value="Unplaced"/>
</dbReference>
<evidence type="ECO:0000259" key="3">
    <source>
        <dbReference type="PROSITE" id="PS50222"/>
    </source>
</evidence>
<dbReference type="CDD" id="cd00051">
    <property type="entry name" value="EFh"/>
    <property type="match status" value="1"/>
</dbReference>
<dbReference type="PROSITE" id="PS50222">
    <property type="entry name" value="EF_HAND_2"/>
    <property type="match status" value="3"/>
</dbReference>
<dbReference type="SMART" id="SM00054">
    <property type="entry name" value="EFh"/>
    <property type="match status" value="4"/>
</dbReference>
<dbReference type="FunFam" id="1.10.238.10:FF:000003">
    <property type="entry name" value="Calmodulin A"/>
    <property type="match status" value="1"/>
</dbReference>
<keyword evidence="4" id="KW-1185">Reference proteome</keyword>
<dbReference type="InParanoid" id="A0A6P8HLU3"/>
<dbReference type="PANTHER" id="PTHR23048:SF49">
    <property type="entry name" value="FI08416P-RELATED"/>
    <property type="match status" value="1"/>
</dbReference>
<evidence type="ECO:0000313" key="5">
    <source>
        <dbReference type="RefSeq" id="XP_031553590.1"/>
    </source>
</evidence>
<keyword evidence="2" id="KW-0106">Calcium</keyword>
<proteinExistence type="predicted"/>
<dbReference type="GeneID" id="116290646"/>
<dbReference type="SUPFAM" id="SSF47473">
    <property type="entry name" value="EF-hand"/>
    <property type="match status" value="1"/>
</dbReference>
<sequence>MATQLSERQVEEITDGFSLYDTVGDGKVDSHLLGEVLRALGQNPTNIEVAKVIKQLDPQGNRRVSIDEFLPVFQSLKAKTRPFGSEDFIDSLKVFDNDGSGMISAGELRHVLTSIGEKLSDEEVDALFQAIEYNQGQVNYEDFIKLVLNS</sequence>